<comment type="caution">
    <text evidence="1">The sequence shown here is derived from an EMBL/GenBank/DDBJ whole genome shotgun (WGS) entry which is preliminary data.</text>
</comment>
<evidence type="ECO:0000313" key="1">
    <source>
        <dbReference type="EMBL" id="SER17124.1"/>
    </source>
</evidence>
<dbReference type="Gene3D" id="3.90.1480.10">
    <property type="entry name" value="Alpha-2,3-sialyltransferase"/>
    <property type="match status" value="1"/>
</dbReference>
<sequence>MNYYIYGTGSGANELFYELSKYKYVKIIGFLDSYKENIEFNGKMVFSPLKIELKKDEKILVCGTYCNEIADYLSNIGFKTEENYYVLPTIQKTLRNFNELKMKLSILKKYKEINLVTLKSLLSKKKTSKLFILGSGPSINKLDSYHWEYIKRFDSWGCNHWNMHPFTPTYNTTEFSYIVNTVPNIFKINNLKDIDLDFIKDIFRLQEEDLKNIPDKKLNVLMNIEIDAVSKESYFHLMKFIKELNVNLKNTFFSYISSVVTIYELAILMGYEEIIFCGVDLNNSKYFYEDYKQSDKYEVPFNANKDEYHLTSALNSPIYGTHEMINLLSEIYSNKKIQTFVGTKGSLLNEYFSEYEWRVKNER</sequence>
<dbReference type="Gene3D" id="3.40.50.720">
    <property type="entry name" value="NAD(P)-binding Rossmann-like Domain"/>
    <property type="match status" value="1"/>
</dbReference>
<organism evidence="1 2">
    <name type="scientific">Lysinibacillus fusiformis</name>
    <dbReference type="NCBI Taxonomy" id="28031"/>
    <lineage>
        <taxon>Bacteria</taxon>
        <taxon>Bacillati</taxon>
        <taxon>Bacillota</taxon>
        <taxon>Bacilli</taxon>
        <taxon>Bacillales</taxon>
        <taxon>Bacillaceae</taxon>
        <taxon>Lysinibacillus</taxon>
    </lineage>
</organism>
<evidence type="ECO:0000313" key="2">
    <source>
        <dbReference type="Proteomes" id="UP000199410"/>
    </source>
</evidence>
<reference evidence="1 2" key="1">
    <citation type="submission" date="2016-10" db="EMBL/GenBank/DDBJ databases">
        <authorList>
            <person name="Varghese N."/>
            <person name="Submissions S."/>
        </authorList>
    </citation>
    <scope>NUCLEOTIDE SEQUENCE [LARGE SCALE GENOMIC DNA]</scope>
    <source>
        <strain evidence="1 2">TC-13</strain>
    </source>
</reference>
<dbReference type="AlphaFoldDB" id="A0A1H9M0A9"/>
<protein>
    <submittedName>
        <fullName evidence="1">Uncharacterized protein</fullName>
    </submittedName>
</protein>
<dbReference type="EMBL" id="FOEL01000011">
    <property type="protein sequence ID" value="SER17124.1"/>
    <property type="molecule type" value="Genomic_DNA"/>
</dbReference>
<proteinExistence type="predicted"/>
<dbReference type="Proteomes" id="UP000199410">
    <property type="component" value="Unassembled WGS sequence"/>
</dbReference>
<dbReference type="RefSeq" id="WP_089986759.1">
    <property type="nucleotide sequence ID" value="NZ_FMVP01000011.1"/>
</dbReference>
<gene>
    <name evidence="1" type="ORF">SAMN02787113_03162</name>
</gene>
<name>A0A1H9M0A9_9BACI</name>
<accession>A0A1H9M0A9</accession>